<proteinExistence type="predicted"/>
<reference evidence="2" key="1">
    <citation type="submission" date="2022-11" db="UniProtKB">
        <authorList>
            <consortium name="WormBaseParasite"/>
        </authorList>
    </citation>
    <scope>IDENTIFICATION</scope>
</reference>
<dbReference type="Proteomes" id="UP000887574">
    <property type="component" value="Unplaced"/>
</dbReference>
<evidence type="ECO:0000313" key="1">
    <source>
        <dbReference type="Proteomes" id="UP000887574"/>
    </source>
</evidence>
<dbReference type="WBParaSite" id="jg5097">
    <property type="protein sequence ID" value="jg5097"/>
    <property type="gene ID" value="jg5097"/>
</dbReference>
<keyword evidence="1" id="KW-1185">Reference proteome</keyword>
<organism evidence="1 2">
    <name type="scientific">Ditylenchus dipsaci</name>
    <dbReference type="NCBI Taxonomy" id="166011"/>
    <lineage>
        <taxon>Eukaryota</taxon>
        <taxon>Metazoa</taxon>
        <taxon>Ecdysozoa</taxon>
        <taxon>Nematoda</taxon>
        <taxon>Chromadorea</taxon>
        <taxon>Rhabditida</taxon>
        <taxon>Tylenchina</taxon>
        <taxon>Tylenchomorpha</taxon>
        <taxon>Sphaerularioidea</taxon>
        <taxon>Anguinidae</taxon>
        <taxon>Anguininae</taxon>
        <taxon>Ditylenchus</taxon>
    </lineage>
</organism>
<sequence length="120" mass="14359">MIQERNNRKCWRSTYVSSKLEQGILSNHSRRHNTDVHRIFDSIEPHLFLQIFLTQKIRMPGKRWLMEQKAIEDIIQSVKQIYFRYYLKLSNEKDVRCGETRGKFSSQNGAQRHGKAFCIN</sequence>
<name>A0A915ED62_9BILA</name>
<dbReference type="AlphaFoldDB" id="A0A915ED62"/>
<accession>A0A915ED62</accession>
<evidence type="ECO:0000313" key="2">
    <source>
        <dbReference type="WBParaSite" id="jg5097"/>
    </source>
</evidence>
<protein>
    <submittedName>
        <fullName evidence="2">Uncharacterized protein</fullName>
    </submittedName>
</protein>